<keyword evidence="2" id="KW-0238">DNA-binding</keyword>
<evidence type="ECO:0000256" key="2">
    <source>
        <dbReference type="ARBA" id="ARBA00023125"/>
    </source>
</evidence>
<dbReference type="SMART" id="SM00866">
    <property type="entry name" value="UTRA"/>
    <property type="match status" value="1"/>
</dbReference>
<sequence length="236" mass="26477">MQAKQAFVRNRLEQMIGTRFQVGDKLPSEPDMARELEVSRETFRAAVKLLEQEGKLRVKHGVGTFVVRPLPTIPSPLEKLFSIGSMIRSARLEEGESRMALREEGCPPETAKALGLAPGDPVIVLERIRTANGEPVAFSVNTLPKSLVGNLFSEADFSGSLLSYFKNKLGHKLVTVDSEIAVPLPTDRYVQQLVMNPNSTVLLMKQLHYDEGNRPLLYSLDYLRNDVFTFHIRRTL</sequence>
<dbReference type="Gene3D" id="1.10.10.10">
    <property type="entry name" value="Winged helix-like DNA-binding domain superfamily/Winged helix DNA-binding domain"/>
    <property type="match status" value="1"/>
</dbReference>
<keyword evidence="3" id="KW-0804">Transcription</keyword>
<evidence type="ECO:0000256" key="1">
    <source>
        <dbReference type="ARBA" id="ARBA00023015"/>
    </source>
</evidence>
<name>A0ABT4QC91_9BACL</name>
<evidence type="ECO:0000256" key="3">
    <source>
        <dbReference type="ARBA" id="ARBA00023163"/>
    </source>
</evidence>
<dbReference type="SMART" id="SM00345">
    <property type="entry name" value="HTH_GNTR"/>
    <property type="match status" value="1"/>
</dbReference>
<dbReference type="Pfam" id="PF07702">
    <property type="entry name" value="UTRA"/>
    <property type="match status" value="1"/>
</dbReference>
<protein>
    <submittedName>
        <fullName evidence="5">GntR family transcriptional regulator</fullName>
    </submittedName>
</protein>
<accession>A0ABT4QC91</accession>
<keyword evidence="6" id="KW-1185">Reference proteome</keyword>
<feature type="domain" description="HTH gntR-type" evidence="4">
    <location>
        <begin position="2"/>
        <end position="69"/>
    </location>
</feature>
<dbReference type="SUPFAM" id="SSF46785">
    <property type="entry name" value="Winged helix' DNA-binding domain"/>
    <property type="match status" value="1"/>
</dbReference>
<dbReference type="CDD" id="cd07377">
    <property type="entry name" value="WHTH_GntR"/>
    <property type="match status" value="1"/>
</dbReference>
<evidence type="ECO:0000313" key="6">
    <source>
        <dbReference type="Proteomes" id="UP001527882"/>
    </source>
</evidence>
<dbReference type="InterPro" id="IPR036390">
    <property type="entry name" value="WH_DNA-bd_sf"/>
</dbReference>
<gene>
    <name evidence="5" type="ORF">O9H85_19165</name>
</gene>
<reference evidence="5 6" key="1">
    <citation type="submission" date="2022-12" db="EMBL/GenBank/DDBJ databases">
        <title>Draft genome sequence of Paenibacillus sp. dW9.</title>
        <authorList>
            <person name="Choi E.-W."/>
            <person name="Kim D.-U."/>
        </authorList>
    </citation>
    <scope>NUCLEOTIDE SEQUENCE [LARGE SCALE GENOMIC DNA]</scope>
    <source>
        <strain evidence="6">dW9</strain>
    </source>
</reference>
<dbReference type="InterPro" id="IPR050679">
    <property type="entry name" value="Bact_HTH_transcr_reg"/>
</dbReference>
<dbReference type="InterPro" id="IPR011663">
    <property type="entry name" value="UTRA"/>
</dbReference>
<evidence type="ECO:0000259" key="4">
    <source>
        <dbReference type="PROSITE" id="PS50949"/>
    </source>
</evidence>
<organism evidence="5 6">
    <name type="scientific">Paenibacillus gyeongsangnamensis</name>
    <dbReference type="NCBI Taxonomy" id="3388067"/>
    <lineage>
        <taxon>Bacteria</taxon>
        <taxon>Bacillati</taxon>
        <taxon>Bacillota</taxon>
        <taxon>Bacilli</taxon>
        <taxon>Bacillales</taxon>
        <taxon>Paenibacillaceae</taxon>
        <taxon>Paenibacillus</taxon>
    </lineage>
</organism>
<dbReference type="PROSITE" id="PS50949">
    <property type="entry name" value="HTH_GNTR"/>
    <property type="match status" value="1"/>
</dbReference>
<evidence type="ECO:0000313" key="5">
    <source>
        <dbReference type="EMBL" id="MCZ8514502.1"/>
    </source>
</evidence>
<dbReference type="SUPFAM" id="SSF64288">
    <property type="entry name" value="Chorismate lyase-like"/>
    <property type="match status" value="1"/>
</dbReference>
<dbReference type="InterPro" id="IPR036388">
    <property type="entry name" value="WH-like_DNA-bd_sf"/>
</dbReference>
<dbReference type="InterPro" id="IPR028978">
    <property type="entry name" value="Chorismate_lyase_/UTRA_dom_sf"/>
</dbReference>
<dbReference type="EMBL" id="JAQAGZ010000012">
    <property type="protein sequence ID" value="MCZ8514502.1"/>
    <property type="molecule type" value="Genomic_DNA"/>
</dbReference>
<dbReference type="Gene3D" id="3.40.1410.10">
    <property type="entry name" value="Chorismate lyase-like"/>
    <property type="match status" value="1"/>
</dbReference>
<dbReference type="RefSeq" id="WP_269883025.1">
    <property type="nucleotide sequence ID" value="NZ_JAQAGZ010000012.1"/>
</dbReference>
<keyword evidence="1" id="KW-0805">Transcription regulation</keyword>
<dbReference type="PANTHER" id="PTHR44846:SF17">
    <property type="entry name" value="GNTR-FAMILY TRANSCRIPTIONAL REGULATOR"/>
    <property type="match status" value="1"/>
</dbReference>
<comment type="caution">
    <text evidence="5">The sequence shown here is derived from an EMBL/GenBank/DDBJ whole genome shotgun (WGS) entry which is preliminary data.</text>
</comment>
<dbReference type="InterPro" id="IPR000524">
    <property type="entry name" value="Tscrpt_reg_HTH_GntR"/>
</dbReference>
<proteinExistence type="predicted"/>
<dbReference type="Pfam" id="PF00392">
    <property type="entry name" value="GntR"/>
    <property type="match status" value="1"/>
</dbReference>
<dbReference type="Proteomes" id="UP001527882">
    <property type="component" value="Unassembled WGS sequence"/>
</dbReference>
<dbReference type="PANTHER" id="PTHR44846">
    <property type="entry name" value="MANNOSYL-D-GLYCERATE TRANSPORT/METABOLISM SYSTEM REPRESSOR MNGR-RELATED"/>
    <property type="match status" value="1"/>
</dbReference>
<dbReference type="PRINTS" id="PR00035">
    <property type="entry name" value="HTHGNTR"/>
</dbReference>